<feature type="transmembrane region" description="Helical" evidence="8">
    <location>
        <begin position="38"/>
        <end position="55"/>
    </location>
</feature>
<dbReference type="KEGG" id="mdv:C5Q96_00190"/>
<organism evidence="10 11">
    <name type="scientific">Mogibacterium diversum</name>
    <dbReference type="NCBI Taxonomy" id="114527"/>
    <lineage>
        <taxon>Bacteria</taxon>
        <taxon>Bacillati</taxon>
        <taxon>Bacillota</taxon>
        <taxon>Clostridia</taxon>
        <taxon>Peptostreptococcales</taxon>
        <taxon>Anaerovoracaceae</taxon>
        <taxon>Mogibacterium</taxon>
    </lineage>
</organism>
<dbReference type="OrthoDB" id="369870at2"/>
<proteinExistence type="inferred from homology"/>
<evidence type="ECO:0000256" key="2">
    <source>
        <dbReference type="ARBA" id="ARBA00007362"/>
    </source>
</evidence>
<keyword evidence="4" id="KW-1003">Cell membrane</keyword>
<feature type="transmembrane region" description="Helical" evidence="8">
    <location>
        <begin position="75"/>
        <end position="92"/>
    </location>
</feature>
<dbReference type="InterPro" id="IPR000620">
    <property type="entry name" value="EamA_dom"/>
</dbReference>
<feature type="transmembrane region" description="Helical" evidence="8">
    <location>
        <begin position="239"/>
        <end position="260"/>
    </location>
</feature>
<sequence length="305" mass="33788">MKKNYEKGFFAALGCAGLWGILPIYWKSLIPIPSSTIIIYRILMIAVVCIIAARFKYSWSRIFSPLKDWRTSLKFFIAGLIVTSNWSIYIWAVNSGHIIQTSIGYYIEPLVVCIFGAIFFKEKLTVYKSTAVILAAASVIVILVHYGQVPGIALILATTFAIYSAIKKTVDQPPVISLLYETIFMAPIMLCVIVWLELHGAGALGVGESYQYFLLLLCGLATAIPLGLFAYAAQRTSMFVLGLTEYLSPTLALMLGIFLYKEPVDKVLIMAFGLIWIGLIFFSYGEFKSGKDSKSSEDSQNVKAS</sequence>
<dbReference type="Proteomes" id="UP000237883">
    <property type="component" value="Chromosome"/>
</dbReference>
<keyword evidence="6 8" id="KW-1133">Transmembrane helix</keyword>
<keyword evidence="11" id="KW-1185">Reference proteome</keyword>
<comment type="subcellular location">
    <subcellularLocation>
        <location evidence="1">Cell membrane</location>
        <topology evidence="1">Multi-pass membrane protein</topology>
    </subcellularLocation>
</comment>
<evidence type="ECO:0000256" key="7">
    <source>
        <dbReference type="ARBA" id="ARBA00023136"/>
    </source>
</evidence>
<feature type="transmembrane region" description="Helical" evidence="8">
    <location>
        <begin position="178"/>
        <end position="198"/>
    </location>
</feature>
<feature type="transmembrane region" description="Helical" evidence="8">
    <location>
        <begin position="9"/>
        <end position="26"/>
    </location>
</feature>
<dbReference type="PANTHER" id="PTHR22911">
    <property type="entry name" value="ACYL-MALONYL CONDENSING ENZYME-RELATED"/>
    <property type="match status" value="1"/>
</dbReference>
<feature type="transmembrane region" description="Helical" evidence="8">
    <location>
        <begin position="98"/>
        <end position="119"/>
    </location>
</feature>
<name>A0A2S0L2B3_9FIRM</name>
<feature type="transmembrane region" description="Helical" evidence="8">
    <location>
        <begin position="266"/>
        <end position="285"/>
    </location>
</feature>
<feature type="domain" description="EamA" evidence="9">
    <location>
        <begin position="7"/>
        <end position="143"/>
    </location>
</feature>
<dbReference type="InterPro" id="IPR037185">
    <property type="entry name" value="EmrE-like"/>
</dbReference>
<dbReference type="AlphaFoldDB" id="A0A2S0L2B3"/>
<feature type="domain" description="EamA" evidence="9">
    <location>
        <begin position="153"/>
        <end position="283"/>
    </location>
</feature>
<evidence type="ECO:0000256" key="8">
    <source>
        <dbReference type="SAM" id="Phobius"/>
    </source>
</evidence>
<evidence type="ECO:0000313" key="10">
    <source>
        <dbReference type="EMBL" id="AVM47364.1"/>
    </source>
</evidence>
<evidence type="ECO:0000256" key="1">
    <source>
        <dbReference type="ARBA" id="ARBA00004651"/>
    </source>
</evidence>
<dbReference type="SUPFAM" id="SSF103481">
    <property type="entry name" value="Multidrug resistance efflux transporter EmrE"/>
    <property type="match status" value="2"/>
</dbReference>
<keyword evidence="7 8" id="KW-0472">Membrane</keyword>
<evidence type="ECO:0000256" key="4">
    <source>
        <dbReference type="ARBA" id="ARBA00022475"/>
    </source>
</evidence>
<protein>
    <submittedName>
        <fullName evidence="10">EamA family transporter RarD</fullName>
    </submittedName>
</protein>
<gene>
    <name evidence="10" type="primary">rarD</name>
    <name evidence="10" type="ORF">C5Q96_00190</name>
</gene>
<dbReference type="PANTHER" id="PTHR22911:SF137">
    <property type="entry name" value="SOLUTE CARRIER FAMILY 35 MEMBER G2-RELATED"/>
    <property type="match status" value="1"/>
</dbReference>
<evidence type="ECO:0000256" key="3">
    <source>
        <dbReference type="ARBA" id="ARBA00022448"/>
    </source>
</evidence>
<keyword evidence="5 8" id="KW-0812">Transmembrane</keyword>
<dbReference type="GeneID" id="78390666"/>
<dbReference type="GO" id="GO:0005886">
    <property type="term" value="C:plasma membrane"/>
    <property type="evidence" value="ECO:0007669"/>
    <property type="project" value="UniProtKB-SubCell"/>
</dbReference>
<feature type="transmembrane region" description="Helical" evidence="8">
    <location>
        <begin position="149"/>
        <end position="166"/>
    </location>
</feature>
<comment type="similarity">
    <text evidence="2">Belongs to the EamA transporter family.</text>
</comment>
<evidence type="ECO:0000256" key="5">
    <source>
        <dbReference type="ARBA" id="ARBA00022692"/>
    </source>
</evidence>
<dbReference type="RefSeq" id="WP_106056069.1">
    <property type="nucleotide sequence ID" value="NZ_CAUUYG010000010.1"/>
</dbReference>
<dbReference type="EMBL" id="CP027228">
    <property type="protein sequence ID" value="AVM47364.1"/>
    <property type="molecule type" value="Genomic_DNA"/>
</dbReference>
<dbReference type="Pfam" id="PF00892">
    <property type="entry name" value="EamA"/>
    <property type="match status" value="2"/>
</dbReference>
<dbReference type="NCBIfam" id="TIGR00688">
    <property type="entry name" value="rarD"/>
    <property type="match status" value="1"/>
</dbReference>
<evidence type="ECO:0000313" key="11">
    <source>
        <dbReference type="Proteomes" id="UP000237883"/>
    </source>
</evidence>
<feature type="transmembrane region" description="Helical" evidence="8">
    <location>
        <begin position="210"/>
        <end position="232"/>
    </location>
</feature>
<dbReference type="InterPro" id="IPR004626">
    <property type="entry name" value="RarD"/>
</dbReference>
<keyword evidence="3" id="KW-0813">Transport</keyword>
<accession>A0A2S0L2B3</accession>
<evidence type="ECO:0000256" key="6">
    <source>
        <dbReference type="ARBA" id="ARBA00022989"/>
    </source>
</evidence>
<evidence type="ECO:0000259" key="9">
    <source>
        <dbReference type="Pfam" id="PF00892"/>
    </source>
</evidence>
<reference evidence="11" key="1">
    <citation type="submission" date="2018-02" db="EMBL/GenBank/DDBJ databases">
        <authorList>
            <person name="Holder M.E."/>
            <person name="Ajami N.J."/>
            <person name="Petrosino J.F."/>
        </authorList>
    </citation>
    <scope>NUCLEOTIDE SEQUENCE [LARGE SCALE GENOMIC DNA]</scope>
    <source>
        <strain evidence="11">CCUG 47132</strain>
    </source>
</reference>